<gene>
    <name evidence="1" type="ORF">V6N12_037154</name>
</gene>
<dbReference type="EMBL" id="JBBPBM010002746">
    <property type="protein sequence ID" value="KAK8475005.1"/>
    <property type="molecule type" value="Genomic_DNA"/>
</dbReference>
<dbReference type="InterPro" id="IPR004320">
    <property type="entry name" value="BPS1_pln"/>
</dbReference>
<proteinExistence type="predicted"/>
<dbReference type="Proteomes" id="UP001472677">
    <property type="component" value="Unassembled WGS sequence"/>
</dbReference>
<reference evidence="1 2" key="1">
    <citation type="journal article" date="2024" name="G3 (Bethesda)">
        <title>Genome assembly of Hibiscus sabdariffa L. provides insights into metabolisms of medicinal natural products.</title>
        <authorList>
            <person name="Kim T."/>
        </authorList>
    </citation>
    <scope>NUCLEOTIDE SEQUENCE [LARGE SCALE GENOMIC DNA]</scope>
    <source>
        <strain evidence="1">TK-2024</strain>
        <tissue evidence="1">Old leaves</tissue>
    </source>
</reference>
<dbReference type="Pfam" id="PF03087">
    <property type="entry name" value="BPS1"/>
    <property type="match status" value="2"/>
</dbReference>
<organism evidence="1 2">
    <name type="scientific">Hibiscus sabdariffa</name>
    <name type="common">roselle</name>
    <dbReference type="NCBI Taxonomy" id="183260"/>
    <lineage>
        <taxon>Eukaryota</taxon>
        <taxon>Viridiplantae</taxon>
        <taxon>Streptophyta</taxon>
        <taxon>Embryophyta</taxon>
        <taxon>Tracheophyta</taxon>
        <taxon>Spermatophyta</taxon>
        <taxon>Magnoliopsida</taxon>
        <taxon>eudicotyledons</taxon>
        <taxon>Gunneridae</taxon>
        <taxon>Pentapetalae</taxon>
        <taxon>rosids</taxon>
        <taxon>malvids</taxon>
        <taxon>Malvales</taxon>
        <taxon>Malvaceae</taxon>
        <taxon>Malvoideae</taxon>
        <taxon>Hibiscus</taxon>
    </lineage>
</organism>
<keyword evidence="2" id="KW-1185">Reference proteome</keyword>
<name>A0ABR1Z6W0_9ROSI</name>
<protein>
    <submittedName>
        <fullName evidence="1">Uncharacterized protein</fullName>
    </submittedName>
</protein>
<sequence>MKNSEFTQVFGSYHPQEGLREAQSSNEPNNGYFTCSFDRLPLSIKSQSCSNTTTSFQTRQALFRGCNEKWVDELLDGVVLLLDACGIVKDVLLQFKEHIQGLQSMFRRRKADELEVAREISDYLASRKKAIKLIQKTFKDLKANCSCSTSDNKERSEFEEVGAALSMMLDHKAKKSSNPRIQNLQTEVTLLNTLKSLDQTKPFKSLYDALAREQHQKCIEQLLDGSVTLLDICSTAKDALLQTKECVQQLQSIFADNEDRKLDL</sequence>
<accession>A0ABR1Z6W0</accession>
<evidence type="ECO:0000313" key="1">
    <source>
        <dbReference type="EMBL" id="KAK8475005.1"/>
    </source>
</evidence>
<dbReference type="PANTHER" id="PTHR33070:SF129">
    <property type="entry name" value="DUF241 DOMAIN PROTEIN"/>
    <property type="match status" value="1"/>
</dbReference>
<evidence type="ECO:0000313" key="2">
    <source>
        <dbReference type="Proteomes" id="UP001472677"/>
    </source>
</evidence>
<dbReference type="PANTHER" id="PTHR33070">
    <property type="entry name" value="OS06G0725500 PROTEIN"/>
    <property type="match status" value="1"/>
</dbReference>
<comment type="caution">
    <text evidence="1">The sequence shown here is derived from an EMBL/GenBank/DDBJ whole genome shotgun (WGS) entry which is preliminary data.</text>
</comment>